<dbReference type="VEuPathDB" id="FungiDB:I7I51_08493"/>
<dbReference type="Proteomes" id="UP000663671">
    <property type="component" value="Chromosome 2"/>
</dbReference>
<sequence>MKIDDIYNIFCTVWFSVRCGALTNGTSWAAERYHGLQATSVGMHSQLALVAADKQRITEPPRKHESTIPHLFLRANGHVTKSPPDVISHRGVPGPTVLAVAQSAEDENPGSWTLNASELDSQLMDSSLTSPANSVRTPGIPQIANISYFLAFSAHHMAAISTGIVKSTVTKIPSSQPALFRSRCQWHLEHPVALSQTKEKMENANPTHVGC</sequence>
<dbReference type="AlphaFoldDB" id="A0A8A1LZ90"/>
<proteinExistence type="predicted"/>
<evidence type="ECO:0000313" key="1">
    <source>
        <dbReference type="EMBL" id="QSS59061.1"/>
    </source>
</evidence>
<protein>
    <submittedName>
        <fullName evidence="1">Uncharacterized protein</fullName>
    </submittedName>
</protein>
<dbReference type="EMBL" id="CP069109">
    <property type="protein sequence ID" value="QSS59061.1"/>
    <property type="molecule type" value="Genomic_DNA"/>
</dbReference>
<name>A0A8A1LZ90_AJECA</name>
<evidence type="ECO:0000313" key="2">
    <source>
        <dbReference type="Proteomes" id="UP000663671"/>
    </source>
</evidence>
<reference evidence="1" key="1">
    <citation type="submission" date="2021-01" db="EMBL/GenBank/DDBJ databases">
        <title>Chromosome-level genome assembly of a human fungal pathogen reveals clustering of transcriptionally co-regulated genes.</title>
        <authorList>
            <person name="Voorhies M."/>
            <person name="Cohen S."/>
            <person name="Shea T.P."/>
            <person name="Petrus S."/>
            <person name="Munoz J.F."/>
            <person name="Poplawski S."/>
            <person name="Goldman W.E."/>
            <person name="Michael T."/>
            <person name="Cuomo C.A."/>
            <person name="Sil A."/>
            <person name="Beyhan S."/>
        </authorList>
    </citation>
    <scope>NUCLEOTIDE SEQUENCE</scope>
    <source>
        <strain evidence="1">WU24</strain>
    </source>
</reference>
<accession>A0A8A1LZ90</accession>
<organism evidence="1 2">
    <name type="scientific">Ajellomyces capsulatus</name>
    <name type="common">Darling's disease fungus</name>
    <name type="synonym">Histoplasma capsulatum</name>
    <dbReference type="NCBI Taxonomy" id="5037"/>
    <lineage>
        <taxon>Eukaryota</taxon>
        <taxon>Fungi</taxon>
        <taxon>Dikarya</taxon>
        <taxon>Ascomycota</taxon>
        <taxon>Pezizomycotina</taxon>
        <taxon>Eurotiomycetes</taxon>
        <taxon>Eurotiomycetidae</taxon>
        <taxon>Onygenales</taxon>
        <taxon>Ajellomycetaceae</taxon>
        <taxon>Histoplasma</taxon>
    </lineage>
</organism>
<gene>
    <name evidence="1" type="ORF">I7I51_08493</name>
</gene>